<dbReference type="EMBL" id="JAAGOB010000008">
    <property type="protein sequence ID" value="NED96913.1"/>
    <property type="molecule type" value="Genomic_DNA"/>
</dbReference>
<keyword evidence="2" id="KW-1185">Reference proteome</keyword>
<dbReference type="NCBIfam" id="NF006743">
    <property type="entry name" value="PRK09270.1-2"/>
    <property type="match status" value="1"/>
</dbReference>
<evidence type="ECO:0000313" key="1">
    <source>
        <dbReference type="EMBL" id="NED96913.1"/>
    </source>
</evidence>
<comment type="caution">
    <text evidence="1">The sequence shown here is derived from an EMBL/GenBank/DDBJ whole genome shotgun (WGS) entry which is preliminary data.</text>
</comment>
<dbReference type="GO" id="GO:0016301">
    <property type="term" value="F:kinase activity"/>
    <property type="evidence" value="ECO:0007669"/>
    <property type="project" value="UniProtKB-KW"/>
</dbReference>
<dbReference type="RefSeq" id="WP_163819683.1">
    <property type="nucleotide sequence ID" value="NZ_JAAGOB010000008.1"/>
</dbReference>
<reference evidence="1 2" key="1">
    <citation type="submission" date="2020-02" db="EMBL/GenBank/DDBJ databases">
        <authorList>
            <person name="Li X.-J."/>
            <person name="Feng X.-M."/>
        </authorList>
    </citation>
    <scope>NUCLEOTIDE SEQUENCE [LARGE SCALE GENOMIC DNA]</scope>
    <source>
        <strain evidence="1 2">CGMCC 4.7225</strain>
    </source>
</reference>
<gene>
    <name evidence="1" type="ORF">G1H11_16525</name>
</gene>
<sequence length="235" mass="25358">MSTRGGSRETVVVSATGAELAGLARRATGNGSAGNRVAENQEGHERRIIGVVGAPGAGKSTFASALTRAVGVGAVGLPMDGYHLADAELERLGLRSRKGAPETFDAYGYAALLARVRAREPHIVYAPGFERVLEQPIAGALPIGPEPDVVITEGNYLLLDGPGWRRARSLMDEVWFVVTGEELRQRRLVERHIRFGKSPEAARRWVAEVDQPNAAQVAACQDRADLVVDLRRWES</sequence>
<keyword evidence="1" id="KW-0808">Transferase</keyword>
<dbReference type="SUPFAM" id="SSF52540">
    <property type="entry name" value="P-loop containing nucleoside triphosphate hydrolases"/>
    <property type="match status" value="1"/>
</dbReference>
<dbReference type="AlphaFoldDB" id="A0A6N9YPI4"/>
<dbReference type="Gene3D" id="3.40.50.300">
    <property type="entry name" value="P-loop containing nucleotide triphosphate hydrolases"/>
    <property type="match status" value="2"/>
</dbReference>
<accession>A0A6N9YPI4</accession>
<organism evidence="1 2">
    <name type="scientific">Phytoactinopolyspora alkaliphila</name>
    <dbReference type="NCBI Taxonomy" id="1783498"/>
    <lineage>
        <taxon>Bacteria</taxon>
        <taxon>Bacillati</taxon>
        <taxon>Actinomycetota</taxon>
        <taxon>Actinomycetes</taxon>
        <taxon>Jiangellales</taxon>
        <taxon>Jiangellaceae</taxon>
        <taxon>Phytoactinopolyspora</taxon>
    </lineage>
</organism>
<evidence type="ECO:0000313" key="2">
    <source>
        <dbReference type="Proteomes" id="UP000469185"/>
    </source>
</evidence>
<keyword evidence="1" id="KW-0418">Kinase</keyword>
<dbReference type="Proteomes" id="UP000469185">
    <property type="component" value="Unassembled WGS sequence"/>
</dbReference>
<proteinExistence type="predicted"/>
<dbReference type="InterPro" id="IPR027417">
    <property type="entry name" value="P-loop_NTPase"/>
</dbReference>
<name>A0A6N9YPI4_9ACTN</name>
<dbReference type="PANTHER" id="PTHR10285">
    <property type="entry name" value="URIDINE KINASE"/>
    <property type="match status" value="1"/>
</dbReference>
<protein>
    <submittedName>
        <fullName evidence="1">Nucleoside/nucleotide kinase family protein</fullName>
    </submittedName>
</protein>